<dbReference type="RefSeq" id="WP_022864420.1">
    <property type="nucleotide sequence ID" value="NZ_CAUPGC010000005.1"/>
</dbReference>
<reference evidence="2 4" key="1">
    <citation type="submission" date="2016-01" db="EMBL/GenBank/DDBJ databases">
        <authorList>
            <person name="Mitreva M."/>
            <person name="Pepin K.H."/>
            <person name="Mihindukulasuriya K.A."/>
            <person name="Fulton R."/>
            <person name="Fronick C."/>
            <person name="O'Laughlin M."/>
            <person name="Miner T."/>
            <person name="Herter B."/>
            <person name="Rosa B.A."/>
            <person name="Cordes M."/>
            <person name="Tomlinson C."/>
            <person name="Wollam A."/>
            <person name="Palsikar V.B."/>
            <person name="Mardis E.R."/>
            <person name="Wilson R.K."/>
        </authorList>
    </citation>
    <scope>NUCLEOTIDE SEQUENCE [LARGE SCALE GENOMIC DNA]</scope>
    <source>
        <strain evidence="2 4">DNF00696</strain>
    </source>
</reference>
<dbReference type="Proteomes" id="UP000243201">
    <property type="component" value="Unassembled WGS sequence"/>
</dbReference>
<proteinExistence type="predicted"/>
<reference evidence="3 5" key="2">
    <citation type="submission" date="2017-09" db="EMBL/GenBank/DDBJ databases">
        <title>Bacterial strain isolated from the female urinary microbiota.</title>
        <authorList>
            <person name="Thomas-White K."/>
            <person name="Kumar N."/>
            <person name="Forster S."/>
            <person name="Putonti C."/>
            <person name="Lawley T."/>
            <person name="Wolfe A.J."/>
        </authorList>
    </citation>
    <scope>NUCLEOTIDE SEQUENCE [LARGE SCALE GENOMIC DNA]</scope>
    <source>
        <strain evidence="3 5">UMB0744</strain>
    </source>
</reference>
<protein>
    <submittedName>
        <fullName evidence="2">Uncharacterized protein</fullName>
    </submittedName>
</protein>
<evidence type="ECO:0000313" key="5">
    <source>
        <dbReference type="Proteomes" id="UP000243201"/>
    </source>
</evidence>
<evidence type="ECO:0000256" key="1">
    <source>
        <dbReference type="SAM" id="MobiDB-lite"/>
    </source>
</evidence>
<accession>A0AB34WZY9</accession>
<name>A0AB34WZY9_9ACTO</name>
<evidence type="ECO:0000313" key="4">
    <source>
        <dbReference type="Proteomes" id="UP000070572"/>
    </source>
</evidence>
<organism evidence="2 4">
    <name type="scientific">Varibaculum cambriense</name>
    <dbReference type="NCBI Taxonomy" id="184870"/>
    <lineage>
        <taxon>Bacteria</taxon>
        <taxon>Bacillati</taxon>
        <taxon>Actinomycetota</taxon>
        <taxon>Actinomycetes</taxon>
        <taxon>Actinomycetales</taxon>
        <taxon>Actinomycetaceae</taxon>
        <taxon>Varibaculum</taxon>
    </lineage>
</organism>
<evidence type="ECO:0000313" key="3">
    <source>
        <dbReference type="EMBL" id="PMB90298.1"/>
    </source>
</evidence>
<comment type="caution">
    <text evidence="2">The sequence shown here is derived from an EMBL/GenBank/DDBJ whole genome shotgun (WGS) entry which is preliminary data.</text>
</comment>
<dbReference type="EMBL" id="LSDN01000013">
    <property type="protein sequence ID" value="KXB81049.1"/>
    <property type="molecule type" value="Genomic_DNA"/>
</dbReference>
<dbReference type="EMBL" id="PNGC01000001">
    <property type="protein sequence ID" value="PMB90298.1"/>
    <property type="molecule type" value="Genomic_DNA"/>
</dbReference>
<dbReference type="GeneID" id="78352252"/>
<evidence type="ECO:0000313" key="2">
    <source>
        <dbReference type="EMBL" id="KXB81049.1"/>
    </source>
</evidence>
<dbReference type="AlphaFoldDB" id="A0AB34WZY9"/>
<feature type="region of interest" description="Disordered" evidence="1">
    <location>
        <begin position="47"/>
        <end position="66"/>
    </location>
</feature>
<keyword evidence="5" id="KW-1185">Reference proteome</keyword>
<gene>
    <name evidence="3" type="ORF">CJ240_00690</name>
    <name evidence="2" type="ORF">HMPREF1862_00771</name>
</gene>
<dbReference type="Proteomes" id="UP000070572">
    <property type="component" value="Unassembled WGS sequence"/>
</dbReference>
<sequence>MRKFAAVAIVSAALCLAVLIGTRAIVLNGVHDLGPAVNFNPQVAVTTQPSPQLSPSVPATDQVGQP</sequence>